<protein>
    <recommendedName>
        <fullName evidence="3">Initiator binding domain-containing protein</fullName>
    </recommendedName>
</protein>
<evidence type="ECO:0008006" key="3">
    <source>
        <dbReference type="Google" id="ProtNLM"/>
    </source>
</evidence>
<gene>
    <name evidence="1" type="ORF">M9Y10_017257</name>
</gene>
<accession>A0ABR2HXF1</accession>
<dbReference type="Proteomes" id="UP001470230">
    <property type="component" value="Unassembled WGS sequence"/>
</dbReference>
<evidence type="ECO:0000313" key="2">
    <source>
        <dbReference type="Proteomes" id="UP001470230"/>
    </source>
</evidence>
<evidence type="ECO:0000313" key="1">
    <source>
        <dbReference type="EMBL" id="KAK8853696.1"/>
    </source>
</evidence>
<organism evidence="1 2">
    <name type="scientific">Tritrichomonas musculus</name>
    <dbReference type="NCBI Taxonomy" id="1915356"/>
    <lineage>
        <taxon>Eukaryota</taxon>
        <taxon>Metamonada</taxon>
        <taxon>Parabasalia</taxon>
        <taxon>Tritrichomonadida</taxon>
        <taxon>Tritrichomonadidae</taxon>
        <taxon>Tritrichomonas</taxon>
    </lineage>
</organism>
<keyword evidence="2" id="KW-1185">Reference proteome</keyword>
<comment type="caution">
    <text evidence="1">The sequence shown here is derived from an EMBL/GenBank/DDBJ whole genome shotgun (WGS) entry which is preliminary data.</text>
</comment>
<dbReference type="EMBL" id="JAPFFF010000022">
    <property type="protein sequence ID" value="KAK8853696.1"/>
    <property type="molecule type" value="Genomic_DNA"/>
</dbReference>
<sequence length="174" mass="20765">MLSNEFVQQVINELQLNSDDLLLFTPPKRSYTKYVRTIIYDMSKQQFGIFQNVIEFPENITKVKDMQKCLITYLELHPKFQDIDYRHIWIRFAHQFYMNNGKKTKIDNNDFQISHAGQIPMSFINNFPNNAPKVEEIEETDNLIMIHNEQKALMYDNDDDDIQHLIISFNKINL</sequence>
<proteinExistence type="predicted"/>
<name>A0ABR2HXF1_9EUKA</name>
<reference evidence="1 2" key="1">
    <citation type="submission" date="2024-04" db="EMBL/GenBank/DDBJ databases">
        <title>Tritrichomonas musculus Genome.</title>
        <authorList>
            <person name="Alves-Ferreira E."/>
            <person name="Grigg M."/>
            <person name="Lorenzi H."/>
            <person name="Galac M."/>
        </authorList>
    </citation>
    <scope>NUCLEOTIDE SEQUENCE [LARGE SCALE GENOMIC DNA]</scope>
    <source>
        <strain evidence="1 2">EAF2021</strain>
    </source>
</reference>